<dbReference type="Proteomes" id="UP000502260">
    <property type="component" value="Chromosome"/>
</dbReference>
<name>A0A6F8VBX0_9PROT</name>
<dbReference type="EMBL" id="AP022853">
    <property type="protein sequence ID" value="BCB26506.1"/>
    <property type="molecule type" value="Genomic_DNA"/>
</dbReference>
<proteinExistence type="predicted"/>
<organism evidence="1 2">
    <name type="scientific">Sulfurimicrobium lacus</name>
    <dbReference type="NCBI Taxonomy" id="2715678"/>
    <lineage>
        <taxon>Bacteria</taxon>
        <taxon>Pseudomonadati</taxon>
        <taxon>Pseudomonadota</taxon>
        <taxon>Betaproteobacteria</taxon>
        <taxon>Nitrosomonadales</taxon>
        <taxon>Sulfuricellaceae</taxon>
        <taxon>Sulfurimicrobium</taxon>
    </lineage>
</organism>
<evidence type="ECO:0008006" key="3">
    <source>
        <dbReference type="Google" id="ProtNLM"/>
    </source>
</evidence>
<evidence type="ECO:0000313" key="2">
    <source>
        <dbReference type="Proteomes" id="UP000502260"/>
    </source>
</evidence>
<dbReference type="AlphaFoldDB" id="A0A6F8VBX0"/>
<sequence length="125" mass="13668">MSDHISLVATFANRNVAEDTVRKLRKSGLDNAQLSIVSKDRERFAQDVEGAIVVGRLDELEDKQAGCIPPDNLVNYEAELSAGRVLAVVHGSPEDIAQAKSIIDLHHPESWNGKVGCSVYYGCYD</sequence>
<gene>
    <name evidence="1" type="ORF">SKTS_13920</name>
</gene>
<evidence type="ECO:0000313" key="1">
    <source>
        <dbReference type="EMBL" id="BCB26506.1"/>
    </source>
</evidence>
<dbReference type="KEGG" id="slac:SKTS_13920"/>
<accession>A0A6F8VBX0</accession>
<reference evidence="2" key="1">
    <citation type="submission" date="2020-03" db="EMBL/GenBank/DDBJ databases">
        <title>Complete genome sequence of sulfur-oxidizing bacterium skT11.</title>
        <authorList>
            <person name="Kanda M."/>
            <person name="Kojima H."/>
            <person name="Fukui M."/>
        </authorList>
    </citation>
    <scope>NUCLEOTIDE SEQUENCE [LARGE SCALE GENOMIC DNA]</scope>
    <source>
        <strain evidence="2">skT11</strain>
    </source>
</reference>
<dbReference type="RefSeq" id="WP_173062334.1">
    <property type="nucleotide sequence ID" value="NZ_AP022853.1"/>
</dbReference>
<keyword evidence="2" id="KW-1185">Reference proteome</keyword>
<protein>
    <recommendedName>
        <fullName evidence="3">General stress protein 17M-like domain-containing protein</fullName>
    </recommendedName>
</protein>